<proteinExistence type="inferred from homology"/>
<evidence type="ECO:0000256" key="2">
    <source>
        <dbReference type="ARBA" id="ARBA00022448"/>
    </source>
</evidence>
<dbReference type="OrthoDB" id="2877624at2"/>
<keyword evidence="6 9" id="KW-1133">Transmembrane helix</keyword>
<dbReference type="GO" id="GO:0022857">
    <property type="term" value="F:transmembrane transporter activity"/>
    <property type="evidence" value="ECO:0007669"/>
    <property type="project" value="TreeGrafter"/>
</dbReference>
<evidence type="ECO:0000256" key="3">
    <source>
        <dbReference type="ARBA" id="ARBA00022475"/>
    </source>
</evidence>
<comment type="similarity">
    <text evidence="8">Belongs to the TRAP transporter small permease family.</text>
</comment>
<organism evidence="11 12">
    <name type="scientific">Ornithinibacillus halophilus</name>
    <dbReference type="NCBI Taxonomy" id="930117"/>
    <lineage>
        <taxon>Bacteria</taxon>
        <taxon>Bacillati</taxon>
        <taxon>Bacillota</taxon>
        <taxon>Bacilli</taxon>
        <taxon>Bacillales</taxon>
        <taxon>Bacillaceae</taxon>
        <taxon>Ornithinibacillus</taxon>
    </lineage>
</organism>
<dbReference type="EMBL" id="FQVW01000013">
    <property type="protein sequence ID" value="SHG04359.1"/>
    <property type="molecule type" value="Genomic_DNA"/>
</dbReference>
<dbReference type="PANTHER" id="PTHR35011">
    <property type="entry name" value="2,3-DIKETO-L-GULONATE TRAP TRANSPORTER SMALL PERMEASE PROTEIN YIAM"/>
    <property type="match status" value="1"/>
</dbReference>
<feature type="domain" description="Tripartite ATP-independent periplasmic transporters DctQ component" evidence="10">
    <location>
        <begin position="1"/>
        <end position="134"/>
    </location>
</feature>
<dbReference type="PANTHER" id="PTHR35011:SF2">
    <property type="entry name" value="2,3-DIKETO-L-GULONATE TRAP TRANSPORTER SMALL PERMEASE PROTEIN YIAM"/>
    <property type="match status" value="1"/>
</dbReference>
<evidence type="ECO:0000256" key="6">
    <source>
        <dbReference type="ARBA" id="ARBA00022989"/>
    </source>
</evidence>
<dbReference type="GO" id="GO:0005886">
    <property type="term" value="C:plasma membrane"/>
    <property type="evidence" value="ECO:0007669"/>
    <property type="project" value="UniProtKB-SubCell"/>
</dbReference>
<keyword evidence="7 9" id="KW-0472">Membrane</keyword>
<evidence type="ECO:0000256" key="1">
    <source>
        <dbReference type="ARBA" id="ARBA00004429"/>
    </source>
</evidence>
<evidence type="ECO:0000313" key="12">
    <source>
        <dbReference type="Proteomes" id="UP000183988"/>
    </source>
</evidence>
<feature type="transmembrane region" description="Helical" evidence="9">
    <location>
        <begin position="65"/>
        <end position="87"/>
    </location>
</feature>
<evidence type="ECO:0000256" key="9">
    <source>
        <dbReference type="SAM" id="Phobius"/>
    </source>
</evidence>
<dbReference type="AlphaFoldDB" id="A0A1M5GKW5"/>
<dbReference type="InterPro" id="IPR055348">
    <property type="entry name" value="DctQ"/>
</dbReference>
<evidence type="ECO:0000313" key="11">
    <source>
        <dbReference type="EMBL" id="SHG04359.1"/>
    </source>
</evidence>
<accession>A0A1M5GKW5</accession>
<keyword evidence="2" id="KW-0813">Transport</keyword>
<gene>
    <name evidence="11" type="ORF">SAMN05216225_101354</name>
</gene>
<dbReference type="InterPro" id="IPR007387">
    <property type="entry name" value="TRAP_DctQ"/>
</dbReference>
<dbReference type="Proteomes" id="UP000183988">
    <property type="component" value="Unassembled WGS sequence"/>
</dbReference>
<keyword evidence="5 9" id="KW-0812">Transmembrane</keyword>
<keyword evidence="3" id="KW-1003">Cell membrane</keyword>
<comment type="subcellular location">
    <subcellularLocation>
        <location evidence="1">Cell inner membrane</location>
        <topology evidence="1">Multi-pass membrane protein</topology>
    </subcellularLocation>
</comment>
<evidence type="ECO:0000256" key="8">
    <source>
        <dbReference type="ARBA" id="ARBA00038436"/>
    </source>
</evidence>
<feature type="transmembrane region" description="Helical" evidence="9">
    <location>
        <begin position="107"/>
        <end position="130"/>
    </location>
</feature>
<dbReference type="GO" id="GO:0015740">
    <property type="term" value="P:C4-dicarboxylate transport"/>
    <property type="evidence" value="ECO:0007669"/>
    <property type="project" value="TreeGrafter"/>
</dbReference>
<dbReference type="Pfam" id="PF04290">
    <property type="entry name" value="DctQ"/>
    <property type="match status" value="1"/>
</dbReference>
<reference evidence="11 12" key="1">
    <citation type="submission" date="2016-11" db="EMBL/GenBank/DDBJ databases">
        <authorList>
            <person name="Jaros S."/>
            <person name="Januszkiewicz K."/>
            <person name="Wedrychowicz H."/>
        </authorList>
    </citation>
    <scope>NUCLEOTIDE SEQUENCE [LARGE SCALE GENOMIC DNA]</scope>
    <source>
        <strain evidence="11 12">IBRC-M 10683</strain>
    </source>
</reference>
<sequence>MMLVITADVIARRIFGQSLSWVYGLTESFLMVIVVFLGIAYTHYKDDHIRFKLIIDIIPKTGLKIITAISHLFTMLFFVLIAYQGLLQTLHAWEKDISTGGIVSLPLYLSYIWVPLGSILVIIISCLRIWENVKEIMSPERYKENT</sequence>
<evidence type="ECO:0000256" key="4">
    <source>
        <dbReference type="ARBA" id="ARBA00022519"/>
    </source>
</evidence>
<keyword evidence="4" id="KW-0997">Cell inner membrane</keyword>
<name>A0A1M5GKW5_9BACI</name>
<evidence type="ECO:0000256" key="5">
    <source>
        <dbReference type="ARBA" id="ARBA00022692"/>
    </source>
</evidence>
<evidence type="ECO:0000259" key="10">
    <source>
        <dbReference type="Pfam" id="PF04290"/>
    </source>
</evidence>
<evidence type="ECO:0000256" key="7">
    <source>
        <dbReference type="ARBA" id="ARBA00023136"/>
    </source>
</evidence>
<protein>
    <submittedName>
        <fullName evidence="11">TRAP-type C4-dicarboxylate transport system, small permease component</fullName>
    </submittedName>
</protein>
<keyword evidence="12" id="KW-1185">Reference proteome</keyword>
<feature type="transmembrane region" description="Helical" evidence="9">
    <location>
        <begin position="20"/>
        <end position="44"/>
    </location>
</feature>
<dbReference type="STRING" id="930117.SAMN05216225_101354"/>